<keyword evidence="3" id="KW-1003">Cell membrane</keyword>
<comment type="similarity">
    <text evidence="2">Belongs to the UPF0718 family.</text>
</comment>
<dbReference type="EMBL" id="UINC01010366">
    <property type="protein sequence ID" value="SVA46135.1"/>
    <property type="molecule type" value="Genomic_DNA"/>
</dbReference>
<name>A0A381W0S1_9ZZZZ</name>
<evidence type="ECO:0000256" key="1">
    <source>
        <dbReference type="ARBA" id="ARBA00004651"/>
    </source>
</evidence>
<dbReference type="Pfam" id="PF03773">
    <property type="entry name" value="ArsP_1"/>
    <property type="match status" value="1"/>
</dbReference>
<evidence type="ECO:0000256" key="3">
    <source>
        <dbReference type="ARBA" id="ARBA00022475"/>
    </source>
</evidence>
<dbReference type="PANTHER" id="PTHR43299">
    <property type="entry name" value="UPF0718 PROTEIN YRAQ"/>
    <property type="match status" value="1"/>
</dbReference>
<evidence type="ECO:0000313" key="8">
    <source>
        <dbReference type="EMBL" id="SVA46135.1"/>
    </source>
</evidence>
<evidence type="ECO:0000256" key="4">
    <source>
        <dbReference type="ARBA" id="ARBA00022692"/>
    </source>
</evidence>
<dbReference type="InterPro" id="IPR005524">
    <property type="entry name" value="DUF318"/>
</dbReference>
<proteinExistence type="inferred from homology"/>
<evidence type="ECO:0008006" key="9">
    <source>
        <dbReference type="Google" id="ProtNLM"/>
    </source>
</evidence>
<protein>
    <recommendedName>
        <fullName evidence="9">Permease</fullName>
    </recommendedName>
</protein>
<keyword evidence="6 7" id="KW-0472">Membrane</keyword>
<feature type="transmembrane region" description="Helical" evidence="7">
    <location>
        <begin position="93"/>
        <end position="113"/>
    </location>
</feature>
<feature type="transmembrane region" description="Helical" evidence="7">
    <location>
        <begin position="315"/>
        <end position="341"/>
    </location>
</feature>
<feature type="transmembrane region" description="Helical" evidence="7">
    <location>
        <begin position="173"/>
        <end position="196"/>
    </location>
</feature>
<dbReference type="GO" id="GO:0005886">
    <property type="term" value="C:plasma membrane"/>
    <property type="evidence" value="ECO:0007669"/>
    <property type="project" value="UniProtKB-SubCell"/>
</dbReference>
<keyword evidence="4 7" id="KW-0812">Transmembrane</keyword>
<comment type="subcellular location">
    <subcellularLocation>
        <location evidence="1">Cell membrane</location>
        <topology evidence="1">Multi-pass membrane protein</topology>
    </subcellularLocation>
</comment>
<feature type="transmembrane region" description="Helical" evidence="7">
    <location>
        <begin position="289"/>
        <end position="308"/>
    </location>
</feature>
<dbReference type="PANTHER" id="PTHR43299:SF1">
    <property type="entry name" value="UPF0718 PROTEIN YRAQ"/>
    <property type="match status" value="1"/>
</dbReference>
<sequence length="445" mass="47585">MQSILSYRFSIRSALECDTDLKKRRLVGIIAATVLLGLFLTFNRIPKLDTVEADLAIVTSPVAQCFQGFCLENTDNSTFWERWWNFSVTYLNLVWIGMVFAFIMAGITESFLFPKNSSQRFTAQGFGGVLKGAVIGPVMSLCSACIVPIATAFRRRGAGIESTVAITQGSSTMNLPALIMASMVFIPLIGGSRIVLSVIGTLVLGSVVAKVVGDKQALASSTNTVTSPMLPDESSWKDSLTSASFELIQSTIRQAFRLGPVMVVAGFVSGLAIQWISPQTVTTWIGDDVLGILVAATLGIAVNVPLMFEIPLVAAMLLAGMGTAPAASLLFTAAAAGPITYWGLAKVFPLRGVIALGASTWVLGVVGGIVLLAVTAMIEDEREFSFRADYSKTSSASRAVLPIREIEVALPRIWGSPVPEDYRYHEGANQYGVSGETSESRISEE</sequence>
<gene>
    <name evidence="8" type="ORF">METZ01_LOCUS98989</name>
</gene>
<keyword evidence="5 7" id="KW-1133">Transmembrane helix</keyword>
<evidence type="ECO:0000256" key="5">
    <source>
        <dbReference type="ARBA" id="ARBA00022989"/>
    </source>
</evidence>
<feature type="transmembrane region" description="Helical" evidence="7">
    <location>
        <begin position="353"/>
        <end position="378"/>
    </location>
</feature>
<evidence type="ECO:0000256" key="7">
    <source>
        <dbReference type="SAM" id="Phobius"/>
    </source>
</evidence>
<evidence type="ECO:0000256" key="6">
    <source>
        <dbReference type="ARBA" id="ARBA00023136"/>
    </source>
</evidence>
<feature type="transmembrane region" description="Helical" evidence="7">
    <location>
        <begin position="26"/>
        <end position="45"/>
    </location>
</feature>
<organism evidence="8">
    <name type="scientific">marine metagenome</name>
    <dbReference type="NCBI Taxonomy" id="408172"/>
    <lineage>
        <taxon>unclassified sequences</taxon>
        <taxon>metagenomes</taxon>
        <taxon>ecological metagenomes</taxon>
    </lineage>
</organism>
<feature type="transmembrane region" description="Helical" evidence="7">
    <location>
        <begin position="258"/>
        <end position="277"/>
    </location>
</feature>
<accession>A0A381W0S1</accession>
<reference evidence="8" key="1">
    <citation type="submission" date="2018-05" db="EMBL/GenBank/DDBJ databases">
        <authorList>
            <person name="Lanie J.A."/>
            <person name="Ng W.-L."/>
            <person name="Kazmierczak K.M."/>
            <person name="Andrzejewski T.M."/>
            <person name="Davidsen T.M."/>
            <person name="Wayne K.J."/>
            <person name="Tettelin H."/>
            <person name="Glass J.I."/>
            <person name="Rusch D."/>
            <person name="Podicherti R."/>
            <person name="Tsui H.-C.T."/>
            <person name="Winkler M.E."/>
        </authorList>
    </citation>
    <scope>NUCLEOTIDE SEQUENCE</scope>
</reference>
<evidence type="ECO:0000256" key="2">
    <source>
        <dbReference type="ARBA" id="ARBA00006386"/>
    </source>
</evidence>
<feature type="transmembrane region" description="Helical" evidence="7">
    <location>
        <begin position="134"/>
        <end position="153"/>
    </location>
</feature>
<dbReference type="AlphaFoldDB" id="A0A381W0S1"/>